<evidence type="ECO:0000256" key="6">
    <source>
        <dbReference type="ARBA" id="ARBA00022741"/>
    </source>
</evidence>
<keyword evidence="4" id="KW-0963">Cytoplasm</keyword>
<dbReference type="InterPro" id="IPR033690">
    <property type="entry name" value="Adenylat_kinase_CS"/>
</dbReference>
<dbReference type="GO" id="GO:0033862">
    <property type="term" value="F:UMP kinase activity"/>
    <property type="evidence" value="ECO:0000318"/>
    <property type="project" value="GO_Central"/>
</dbReference>
<reference evidence="15" key="1">
    <citation type="submission" date="2013-07" db="EMBL/GenBank/DDBJ databases">
        <title>The genome of Eucalyptus grandis.</title>
        <authorList>
            <person name="Schmutz J."/>
            <person name="Hayes R."/>
            <person name="Myburg A."/>
            <person name="Tuskan G."/>
            <person name="Grattapaglia D."/>
            <person name="Rokhsar D.S."/>
        </authorList>
    </citation>
    <scope>NUCLEOTIDE SEQUENCE</scope>
    <source>
        <tissue evidence="15">Leaf extractions</tissue>
    </source>
</reference>
<accession>A0A059AR76</accession>
<dbReference type="FunFam" id="3.40.50.300:FF:000315">
    <property type="entry name" value="Adenylate kinase 1"/>
    <property type="match status" value="1"/>
</dbReference>
<keyword evidence="9" id="KW-0665">Pyrimidine biosynthesis</keyword>
<dbReference type="GO" id="GO:0046705">
    <property type="term" value="P:CDP biosynthetic process"/>
    <property type="evidence" value="ECO:0000318"/>
    <property type="project" value="GO_Central"/>
</dbReference>
<dbReference type="CDD" id="cd01428">
    <property type="entry name" value="ADK"/>
    <property type="match status" value="1"/>
</dbReference>
<evidence type="ECO:0000256" key="11">
    <source>
        <dbReference type="ARBA" id="ARBA00031517"/>
    </source>
</evidence>
<dbReference type="PANTHER" id="PTHR23359">
    <property type="entry name" value="NUCLEOTIDE KINASE"/>
    <property type="match status" value="1"/>
</dbReference>
<dbReference type="GO" id="GO:0006207">
    <property type="term" value="P:'de novo' pyrimidine nucleobase biosynthetic process"/>
    <property type="evidence" value="ECO:0007669"/>
    <property type="project" value="InterPro"/>
</dbReference>
<organism evidence="15">
    <name type="scientific">Eucalyptus grandis</name>
    <name type="common">Flooded gum</name>
    <dbReference type="NCBI Taxonomy" id="71139"/>
    <lineage>
        <taxon>Eukaryota</taxon>
        <taxon>Viridiplantae</taxon>
        <taxon>Streptophyta</taxon>
        <taxon>Embryophyta</taxon>
        <taxon>Tracheophyta</taxon>
        <taxon>Spermatophyta</taxon>
        <taxon>Magnoliopsida</taxon>
        <taxon>eudicotyledons</taxon>
        <taxon>Gunneridae</taxon>
        <taxon>Pentapetalae</taxon>
        <taxon>rosids</taxon>
        <taxon>malvids</taxon>
        <taxon>Myrtales</taxon>
        <taxon>Myrtaceae</taxon>
        <taxon>Myrtoideae</taxon>
        <taxon>Eucalypteae</taxon>
        <taxon>Eucalyptus</taxon>
    </lineage>
</organism>
<dbReference type="InterPro" id="IPR027417">
    <property type="entry name" value="P-loop_NTPase"/>
</dbReference>
<evidence type="ECO:0000256" key="12">
    <source>
        <dbReference type="ARBA" id="ARBA00048116"/>
    </source>
</evidence>
<dbReference type="Gene3D" id="3.40.50.300">
    <property type="entry name" value="P-loop containing nucleotide triphosphate hydrolases"/>
    <property type="match status" value="1"/>
</dbReference>
<comment type="similarity">
    <text evidence="2 13">Belongs to the adenylate kinase family.</text>
</comment>
<protein>
    <recommendedName>
        <fullName evidence="3">adenylate kinase</fullName>
        <ecNumber evidence="3">2.7.4.3</ecNumber>
    </recommendedName>
    <alternativeName>
        <fullName evidence="11">ATP:AMP phosphotransferase</fullName>
    </alternativeName>
</protein>
<dbReference type="InterPro" id="IPR000850">
    <property type="entry name" value="Adenylat/UMP-CMP_kin"/>
</dbReference>
<keyword evidence="6" id="KW-0547">Nucleotide-binding</keyword>
<keyword evidence="7 13" id="KW-0418">Kinase</keyword>
<evidence type="ECO:0000256" key="5">
    <source>
        <dbReference type="ARBA" id="ARBA00022679"/>
    </source>
</evidence>
<proteinExistence type="inferred from homology"/>
<evidence type="ECO:0000256" key="1">
    <source>
        <dbReference type="ARBA" id="ARBA00004496"/>
    </source>
</evidence>
<dbReference type="EC" id="2.7.4.3" evidence="3"/>
<dbReference type="AlphaFoldDB" id="A0A059AR76"/>
<dbReference type="GO" id="GO:0004017">
    <property type="term" value="F:AMP kinase activity"/>
    <property type="evidence" value="ECO:0007669"/>
    <property type="project" value="UniProtKB-EC"/>
</dbReference>
<evidence type="ECO:0000256" key="8">
    <source>
        <dbReference type="ARBA" id="ARBA00022840"/>
    </source>
</evidence>
<dbReference type="STRING" id="71139.A0A059AR76"/>
<evidence type="ECO:0000256" key="2">
    <source>
        <dbReference type="ARBA" id="ARBA00007220"/>
    </source>
</evidence>
<dbReference type="InterPro" id="IPR006266">
    <property type="entry name" value="UMP_CMP_kinase"/>
</dbReference>
<dbReference type="eggNOG" id="KOG3079">
    <property type="taxonomic scope" value="Eukaryota"/>
</dbReference>
<keyword evidence="5 13" id="KW-0808">Transferase</keyword>
<dbReference type="OrthoDB" id="442176at2759"/>
<dbReference type="KEGG" id="egr:104419464"/>
<dbReference type="PROSITE" id="PS00113">
    <property type="entry name" value="ADENYLATE_KINASE"/>
    <property type="match status" value="1"/>
</dbReference>
<dbReference type="Gramene" id="KCW56353">
    <property type="protein sequence ID" value="KCW56353"/>
    <property type="gene ID" value="EUGRSUZ_I02087"/>
</dbReference>
<dbReference type="GO" id="GO:0005737">
    <property type="term" value="C:cytoplasm"/>
    <property type="evidence" value="ECO:0000318"/>
    <property type="project" value="GO_Central"/>
</dbReference>
<dbReference type="GO" id="GO:0005524">
    <property type="term" value="F:ATP binding"/>
    <property type="evidence" value="ECO:0007669"/>
    <property type="project" value="UniProtKB-KW"/>
</dbReference>
<evidence type="ECO:0000256" key="9">
    <source>
        <dbReference type="ARBA" id="ARBA00022975"/>
    </source>
</evidence>
<evidence type="ECO:0000256" key="7">
    <source>
        <dbReference type="ARBA" id="ARBA00022777"/>
    </source>
</evidence>
<evidence type="ECO:0000256" key="4">
    <source>
        <dbReference type="ARBA" id="ARBA00022490"/>
    </source>
</evidence>
<dbReference type="GO" id="GO:0006225">
    <property type="term" value="P:UDP biosynthetic process"/>
    <property type="evidence" value="ECO:0000318"/>
    <property type="project" value="GO_Central"/>
</dbReference>
<dbReference type="HAMAP" id="MF_00235">
    <property type="entry name" value="Adenylate_kinase_Adk"/>
    <property type="match status" value="1"/>
</dbReference>
<keyword evidence="8" id="KW-0067">ATP-binding</keyword>
<evidence type="ECO:0000313" key="15">
    <source>
        <dbReference type="EMBL" id="KCW56353.1"/>
    </source>
</evidence>
<name>A0A059AR76_EUCGR</name>
<dbReference type="EMBL" id="KK198761">
    <property type="protein sequence ID" value="KCW56353.1"/>
    <property type="molecule type" value="Genomic_DNA"/>
</dbReference>
<dbReference type="OMA" id="CPKIVEH"/>
<evidence type="ECO:0000256" key="3">
    <source>
        <dbReference type="ARBA" id="ARBA00012955"/>
    </source>
</evidence>
<dbReference type="GO" id="GO:0005634">
    <property type="term" value="C:nucleus"/>
    <property type="evidence" value="ECO:0000318"/>
    <property type="project" value="GO_Central"/>
</dbReference>
<dbReference type="InParanoid" id="A0A059AR76"/>
<evidence type="ECO:0000256" key="13">
    <source>
        <dbReference type="RuleBase" id="RU003330"/>
    </source>
</evidence>
<dbReference type="PRINTS" id="PR00094">
    <property type="entry name" value="ADENYLTKNASE"/>
</dbReference>
<sequence>MEAAAEAGATGIKSVVPEEVKQTNSDQDAGEDHPSEYRVVYVLGGPGSGKSTQCSKISSEFGFSHLSAGDLLQKEVESGSEEGKMIRDLKKEGKLVPSEIVVKLLQQAMRRSESKKFLIDGFPRNEENLAAAENIMKIEPDAILFFDCSEQEAMRRLLSRNQGRADDNAETIRNRLKVYSESTVPVINYYNSKGKVRKIDAERPIEEVYQSVKEVLSGIEGKGTVKEEFQGCTL</sequence>
<comment type="subcellular location">
    <subcellularLocation>
        <location evidence="1">Cytoplasm</location>
    </subcellularLocation>
</comment>
<dbReference type="Pfam" id="PF00406">
    <property type="entry name" value="ADK"/>
    <property type="match status" value="1"/>
</dbReference>
<feature type="region of interest" description="Disordered" evidence="14">
    <location>
        <begin position="1"/>
        <end position="35"/>
    </location>
</feature>
<evidence type="ECO:0000256" key="14">
    <source>
        <dbReference type="SAM" id="MobiDB-lite"/>
    </source>
</evidence>
<keyword evidence="10" id="KW-0539">Nucleus</keyword>
<evidence type="ECO:0000256" key="10">
    <source>
        <dbReference type="ARBA" id="ARBA00023242"/>
    </source>
</evidence>
<gene>
    <name evidence="15" type="ORF">EUGRSUZ_I02087</name>
</gene>
<comment type="catalytic activity">
    <reaction evidence="12">
        <text>UMP + ATP = UDP + ADP</text>
        <dbReference type="Rhea" id="RHEA:24400"/>
        <dbReference type="ChEBI" id="CHEBI:30616"/>
        <dbReference type="ChEBI" id="CHEBI:57865"/>
        <dbReference type="ChEBI" id="CHEBI:58223"/>
        <dbReference type="ChEBI" id="CHEBI:456216"/>
        <dbReference type="EC" id="2.7.4.14"/>
    </reaction>
</comment>
<dbReference type="NCBIfam" id="TIGR01359">
    <property type="entry name" value="UMP_CMP_kin_fam"/>
    <property type="match status" value="1"/>
</dbReference>
<dbReference type="SUPFAM" id="SSF52540">
    <property type="entry name" value="P-loop containing nucleoside triphosphate hydrolases"/>
    <property type="match status" value="1"/>
</dbReference>